<evidence type="ECO:0000256" key="8">
    <source>
        <dbReference type="HAMAP-Rule" id="MF_00169"/>
    </source>
</evidence>
<evidence type="ECO:0000256" key="1">
    <source>
        <dbReference type="ARBA" id="ARBA00001864"/>
    </source>
</evidence>
<reference evidence="9" key="1">
    <citation type="submission" date="2022-01" db="EMBL/GenBank/DDBJ databases">
        <authorList>
            <person name="Jo J.-H."/>
            <person name="Im W.-T."/>
        </authorList>
    </citation>
    <scope>NUCLEOTIDE SEQUENCE</scope>
    <source>
        <strain evidence="9">I2-34</strain>
    </source>
</reference>
<comment type="caution">
    <text evidence="9">The sequence shown here is derived from an EMBL/GenBank/DDBJ whole genome shotgun (WGS) entry which is preliminary data.</text>
</comment>
<comment type="catalytic activity">
    <reaction evidence="1 8">
        <text>3-dehydroquinate = 3-dehydroshikimate + H2O</text>
        <dbReference type="Rhea" id="RHEA:21096"/>
        <dbReference type="ChEBI" id="CHEBI:15377"/>
        <dbReference type="ChEBI" id="CHEBI:16630"/>
        <dbReference type="ChEBI" id="CHEBI:32364"/>
        <dbReference type="EC" id="4.2.1.10"/>
    </reaction>
</comment>
<dbReference type="PIRSF" id="PIRSF001399">
    <property type="entry name" value="DHquinase_II"/>
    <property type="match status" value="1"/>
</dbReference>
<dbReference type="PROSITE" id="PS01029">
    <property type="entry name" value="DEHYDROQUINASE_II"/>
    <property type="match status" value="1"/>
</dbReference>
<evidence type="ECO:0000256" key="6">
    <source>
        <dbReference type="ARBA" id="ARBA00023141"/>
    </source>
</evidence>
<protein>
    <recommendedName>
        <fullName evidence="5 8">3-dehydroquinate dehydratase</fullName>
        <shortName evidence="8">3-dehydroquinase</shortName>
        <ecNumber evidence="5 8">4.2.1.10</ecNumber>
    </recommendedName>
    <alternativeName>
        <fullName evidence="8">Type II DHQase</fullName>
    </alternativeName>
</protein>
<evidence type="ECO:0000313" key="10">
    <source>
        <dbReference type="Proteomes" id="UP001165368"/>
    </source>
</evidence>
<feature type="binding site" evidence="8">
    <location>
        <position position="92"/>
    </location>
    <ligand>
        <name>substrate</name>
    </ligand>
</feature>
<dbReference type="InterPro" id="IPR001874">
    <property type="entry name" value="DHquinase_II"/>
</dbReference>
<dbReference type="NCBIfam" id="TIGR01088">
    <property type="entry name" value="aroQ"/>
    <property type="match status" value="1"/>
</dbReference>
<dbReference type="CDD" id="cd00466">
    <property type="entry name" value="DHQase_II"/>
    <property type="match status" value="1"/>
</dbReference>
<comment type="function">
    <text evidence="8">Catalyzes a trans-dehydration via an enolate intermediate.</text>
</comment>
<dbReference type="Pfam" id="PF01220">
    <property type="entry name" value="DHquinase_II"/>
    <property type="match status" value="1"/>
</dbReference>
<gene>
    <name evidence="8 9" type="primary">aroQ</name>
    <name evidence="9" type="ORF">LVY72_16700</name>
</gene>
<dbReference type="Proteomes" id="UP001165368">
    <property type="component" value="Unassembled WGS sequence"/>
</dbReference>
<name>A0ABS9LA32_9MICC</name>
<dbReference type="NCBIfam" id="NF003804">
    <property type="entry name" value="PRK05395.1-1"/>
    <property type="match status" value="1"/>
</dbReference>
<dbReference type="GO" id="GO:0003855">
    <property type="term" value="F:3-dehydroquinate dehydratase activity"/>
    <property type="evidence" value="ECO:0007669"/>
    <property type="project" value="UniProtKB-EC"/>
</dbReference>
<keyword evidence="8" id="KW-0028">Amino-acid biosynthesis</keyword>
<dbReference type="NCBIfam" id="NF003805">
    <property type="entry name" value="PRK05395.1-2"/>
    <property type="match status" value="1"/>
</dbReference>
<feature type="active site" description="Proton acceptor" evidence="8">
    <location>
        <position position="35"/>
    </location>
</feature>
<dbReference type="Gene3D" id="3.40.50.9100">
    <property type="entry name" value="Dehydroquinase, class II"/>
    <property type="match status" value="1"/>
</dbReference>
<dbReference type="EC" id="4.2.1.10" evidence="5 8"/>
<dbReference type="SUPFAM" id="SSF52304">
    <property type="entry name" value="Type II 3-dehydroquinate dehydratase"/>
    <property type="match status" value="1"/>
</dbReference>
<dbReference type="RefSeq" id="WP_237822910.1">
    <property type="nucleotide sequence ID" value="NZ_JAKLTQ010000014.1"/>
</dbReference>
<feature type="site" description="Transition state stabilizer" evidence="8">
    <location>
        <position position="30"/>
    </location>
</feature>
<evidence type="ECO:0000313" key="9">
    <source>
        <dbReference type="EMBL" id="MCG2623539.1"/>
    </source>
</evidence>
<comment type="subunit">
    <text evidence="4 8">Homododecamer.</text>
</comment>
<proteinExistence type="inferred from homology"/>
<sequence>MTSETPIDSSAPATRILVLNGPNLNLLGTREPEIYGSSTLADVEQLAADTGAGFGWTVECLQSNHEGELVDAIHRARTTAAAIVINPGAYSHTSVAIRDALTGVMLPVVEVHISNIHKREEFRHHSYVSGVADAIIVGAGITGYRLALEYLAERL</sequence>
<evidence type="ECO:0000256" key="7">
    <source>
        <dbReference type="ARBA" id="ARBA00023239"/>
    </source>
</evidence>
<organism evidence="9 10">
    <name type="scientific">Arthrobacter hankyongi</name>
    <dbReference type="NCBI Taxonomy" id="2904801"/>
    <lineage>
        <taxon>Bacteria</taxon>
        <taxon>Bacillati</taxon>
        <taxon>Actinomycetota</taxon>
        <taxon>Actinomycetes</taxon>
        <taxon>Micrococcales</taxon>
        <taxon>Micrococcaceae</taxon>
        <taxon>Arthrobacter</taxon>
    </lineage>
</organism>
<dbReference type="NCBIfam" id="NF003806">
    <property type="entry name" value="PRK05395.1-3"/>
    <property type="match status" value="1"/>
</dbReference>
<feature type="active site" description="Proton donor" evidence="8">
    <location>
        <position position="112"/>
    </location>
</feature>
<keyword evidence="7 8" id="KW-0456">Lyase</keyword>
<dbReference type="HAMAP" id="MF_00169">
    <property type="entry name" value="AroQ"/>
    <property type="match status" value="1"/>
</dbReference>
<feature type="binding site" evidence="8">
    <location>
        <position position="99"/>
    </location>
    <ligand>
        <name>substrate</name>
    </ligand>
</feature>
<feature type="binding site" evidence="8">
    <location>
        <begin position="113"/>
        <end position="114"/>
    </location>
    <ligand>
        <name>substrate</name>
    </ligand>
</feature>
<keyword evidence="6 8" id="KW-0057">Aromatic amino acid biosynthesis</keyword>
<accession>A0ABS9LA32</accession>
<comment type="pathway">
    <text evidence="2 8">Metabolic intermediate biosynthesis; chorismate biosynthesis; chorismate from D-erythrose 4-phosphate and phosphoenolpyruvate: step 3/7.</text>
</comment>
<dbReference type="InterPro" id="IPR036441">
    <property type="entry name" value="DHquinase_II_sf"/>
</dbReference>
<dbReference type="PANTHER" id="PTHR21272">
    <property type="entry name" value="CATABOLIC 3-DEHYDROQUINASE"/>
    <property type="match status" value="1"/>
</dbReference>
<evidence type="ECO:0000256" key="3">
    <source>
        <dbReference type="ARBA" id="ARBA00011037"/>
    </source>
</evidence>
<dbReference type="PANTHER" id="PTHR21272:SF3">
    <property type="entry name" value="CATABOLIC 3-DEHYDROQUINASE"/>
    <property type="match status" value="1"/>
</dbReference>
<evidence type="ECO:0000256" key="2">
    <source>
        <dbReference type="ARBA" id="ARBA00004902"/>
    </source>
</evidence>
<dbReference type="InterPro" id="IPR018509">
    <property type="entry name" value="DHquinase_II_CS"/>
</dbReference>
<feature type="binding site" evidence="8">
    <location>
        <position position="86"/>
    </location>
    <ligand>
        <name>substrate</name>
    </ligand>
</feature>
<dbReference type="EMBL" id="JAKLTQ010000014">
    <property type="protein sequence ID" value="MCG2623539.1"/>
    <property type="molecule type" value="Genomic_DNA"/>
</dbReference>
<dbReference type="NCBIfam" id="NF003807">
    <property type="entry name" value="PRK05395.1-4"/>
    <property type="match status" value="1"/>
</dbReference>
<feature type="binding site" evidence="8">
    <location>
        <position position="123"/>
    </location>
    <ligand>
        <name>substrate</name>
    </ligand>
</feature>
<comment type="similarity">
    <text evidence="3 8">Belongs to the type-II 3-dehydroquinase family.</text>
</comment>
<keyword evidence="10" id="KW-1185">Reference proteome</keyword>
<evidence type="ECO:0000256" key="4">
    <source>
        <dbReference type="ARBA" id="ARBA00011193"/>
    </source>
</evidence>
<evidence type="ECO:0000256" key="5">
    <source>
        <dbReference type="ARBA" id="ARBA00012060"/>
    </source>
</evidence>